<sequence length="218" mass="23743">MTIFGGRPSPSLGEKNVLETLLRGRIFHRPSANYCCIDLLGLIIDPSLLKELFMNTRFSASLLTLISLTSLSSVVIAEDAPRLKIVSKPGKPVCQSNSVKIGEVSSNIDLCVLGGSFSHDQYSLKIDKKQVLKGIDDETTRGINATYSGDNLILTCTPQHEAPKDVSPEKIEAYQEMMKISAEDAKRMAILAETVEIGRLCKATLGATSLIEVQVVFE</sequence>
<name>A0A4R6ECP9_9RHOO</name>
<evidence type="ECO:0000313" key="2">
    <source>
        <dbReference type="Proteomes" id="UP000295129"/>
    </source>
</evidence>
<accession>A0A4R6ECP9</accession>
<protein>
    <submittedName>
        <fullName evidence="1">Uncharacterized protein</fullName>
    </submittedName>
</protein>
<dbReference type="RefSeq" id="WP_133589257.1">
    <property type="nucleotide sequence ID" value="NZ_SNVV01000003.1"/>
</dbReference>
<keyword evidence="2" id="KW-1185">Reference proteome</keyword>
<proteinExistence type="predicted"/>
<dbReference type="Proteomes" id="UP000295129">
    <property type="component" value="Unassembled WGS sequence"/>
</dbReference>
<comment type="caution">
    <text evidence="1">The sequence shown here is derived from an EMBL/GenBank/DDBJ whole genome shotgun (WGS) entry which is preliminary data.</text>
</comment>
<reference evidence="1 2" key="1">
    <citation type="submission" date="2019-03" db="EMBL/GenBank/DDBJ databases">
        <title>Genomic Encyclopedia of Type Strains, Phase IV (KMG-IV): sequencing the most valuable type-strain genomes for metagenomic binning, comparative biology and taxonomic classification.</title>
        <authorList>
            <person name="Goeker M."/>
        </authorList>
    </citation>
    <scope>NUCLEOTIDE SEQUENCE [LARGE SCALE GENOMIC DNA]</scope>
    <source>
        <strain evidence="1 2">DSM 12121</strain>
    </source>
</reference>
<gene>
    <name evidence="1" type="ORF">C7389_103275</name>
</gene>
<organism evidence="1 2">
    <name type="scientific">Azoarcus indigens</name>
    <dbReference type="NCBI Taxonomy" id="29545"/>
    <lineage>
        <taxon>Bacteria</taxon>
        <taxon>Pseudomonadati</taxon>
        <taxon>Pseudomonadota</taxon>
        <taxon>Betaproteobacteria</taxon>
        <taxon>Rhodocyclales</taxon>
        <taxon>Zoogloeaceae</taxon>
        <taxon>Azoarcus</taxon>
    </lineage>
</organism>
<dbReference type="OrthoDB" id="8780529at2"/>
<dbReference type="EMBL" id="SNVV01000003">
    <property type="protein sequence ID" value="TDN55937.1"/>
    <property type="molecule type" value="Genomic_DNA"/>
</dbReference>
<evidence type="ECO:0000313" key="1">
    <source>
        <dbReference type="EMBL" id="TDN55937.1"/>
    </source>
</evidence>
<dbReference type="AlphaFoldDB" id="A0A4R6ECP9"/>